<dbReference type="STRING" id="526729.SAMN04324258_0424"/>
<accession>A0A1T5IES5</accession>
<dbReference type="PANTHER" id="PTHR12526">
    <property type="entry name" value="GLYCOSYLTRANSFERASE"/>
    <property type="match status" value="1"/>
</dbReference>
<dbReference type="OrthoDB" id="9814612at2"/>
<evidence type="ECO:0000259" key="3">
    <source>
        <dbReference type="Pfam" id="PF00534"/>
    </source>
</evidence>
<gene>
    <name evidence="5" type="ORF">SAMN04324258_0424</name>
</gene>
<reference evidence="5 6" key="1">
    <citation type="submission" date="2017-02" db="EMBL/GenBank/DDBJ databases">
        <authorList>
            <person name="Peterson S.W."/>
        </authorList>
    </citation>
    <scope>NUCLEOTIDE SEQUENCE [LARGE SCALE GENOMIC DNA]</scope>
    <source>
        <strain evidence="5 6">DSM 21481</strain>
    </source>
</reference>
<dbReference type="AlphaFoldDB" id="A0A1T5IES5"/>
<keyword evidence="6" id="KW-1185">Reference proteome</keyword>
<dbReference type="Pfam" id="PF00534">
    <property type="entry name" value="Glycos_transf_1"/>
    <property type="match status" value="1"/>
</dbReference>
<protein>
    <submittedName>
        <fullName evidence="5">Glycosyltransferase involved in cell wall bisynthesis</fullName>
    </submittedName>
</protein>
<sequence>MTARRGGREGPLRVVVVDHTAALGGGELALLRLAAELDPRRVELRAIVLDDGPFVARLRAAGVRTVVVRAGARSRVMDRHALAGSWRAVLAVGETVRLVVRVAGVLRRADADVVHTNSLRADVVGLLAARWCRVPVVWHVHDRVAPDYLPSTAVRLLRALARRGPRAVVANSRATAGTLPGVRDLTVVHPGYAPEQAVATFEARVPPELPVVGLVGRISPTKGQLELVRAARTVLDRRPDVRFRLVGGALFGADDYAVAVDAEIGRLGLRGAVDVVGFSDDPAAELDRLSVCVHASPVPEPFGQVVVEAMVRGVPVVATDAGGVPEIVRPLGRDLGVLVPPGDPEALAAGLLTVLDDPGGAERRARAAYDDATRRFPARETARAVTEVWERVAGRRRRRRT</sequence>
<dbReference type="Pfam" id="PF13579">
    <property type="entry name" value="Glyco_trans_4_4"/>
    <property type="match status" value="1"/>
</dbReference>
<dbReference type="InterPro" id="IPR001296">
    <property type="entry name" value="Glyco_trans_1"/>
</dbReference>
<feature type="domain" description="Glycosyl transferase family 1" evidence="3">
    <location>
        <begin position="205"/>
        <end position="368"/>
    </location>
</feature>
<proteinExistence type="predicted"/>
<evidence type="ECO:0000256" key="1">
    <source>
        <dbReference type="ARBA" id="ARBA00022676"/>
    </source>
</evidence>
<evidence type="ECO:0000313" key="5">
    <source>
        <dbReference type="EMBL" id="SKC37590.1"/>
    </source>
</evidence>
<organism evidence="5 6">
    <name type="scientific">Krasilnikoviella flava</name>
    <dbReference type="NCBI Taxonomy" id="526729"/>
    <lineage>
        <taxon>Bacteria</taxon>
        <taxon>Bacillati</taxon>
        <taxon>Actinomycetota</taxon>
        <taxon>Actinomycetes</taxon>
        <taxon>Micrococcales</taxon>
        <taxon>Promicromonosporaceae</taxon>
        <taxon>Krasilnikoviella</taxon>
    </lineage>
</organism>
<keyword evidence="2 5" id="KW-0808">Transferase</keyword>
<evidence type="ECO:0000313" key="6">
    <source>
        <dbReference type="Proteomes" id="UP000189777"/>
    </source>
</evidence>
<evidence type="ECO:0000256" key="2">
    <source>
        <dbReference type="ARBA" id="ARBA00022679"/>
    </source>
</evidence>
<dbReference type="Proteomes" id="UP000189777">
    <property type="component" value="Unassembled WGS sequence"/>
</dbReference>
<dbReference type="EMBL" id="FUZQ01000001">
    <property type="protein sequence ID" value="SKC37590.1"/>
    <property type="molecule type" value="Genomic_DNA"/>
</dbReference>
<name>A0A1T5IES5_9MICO</name>
<dbReference type="SUPFAM" id="SSF53756">
    <property type="entry name" value="UDP-Glycosyltransferase/glycogen phosphorylase"/>
    <property type="match status" value="1"/>
</dbReference>
<dbReference type="CDD" id="cd03801">
    <property type="entry name" value="GT4_PimA-like"/>
    <property type="match status" value="1"/>
</dbReference>
<dbReference type="InterPro" id="IPR028098">
    <property type="entry name" value="Glyco_trans_4-like_N"/>
</dbReference>
<dbReference type="GO" id="GO:0016757">
    <property type="term" value="F:glycosyltransferase activity"/>
    <property type="evidence" value="ECO:0007669"/>
    <property type="project" value="UniProtKB-KW"/>
</dbReference>
<feature type="domain" description="Glycosyltransferase subfamily 4-like N-terminal" evidence="4">
    <location>
        <begin position="24"/>
        <end position="178"/>
    </location>
</feature>
<dbReference type="PANTHER" id="PTHR12526:SF636">
    <property type="entry name" value="BLL3647 PROTEIN"/>
    <property type="match status" value="1"/>
</dbReference>
<keyword evidence="1" id="KW-0328">Glycosyltransferase</keyword>
<dbReference type="Gene3D" id="3.40.50.2000">
    <property type="entry name" value="Glycogen Phosphorylase B"/>
    <property type="match status" value="2"/>
</dbReference>
<evidence type="ECO:0000259" key="4">
    <source>
        <dbReference type="Pfam" id="PF13579"/>
    </source>
</evidence>